<protein>
    <submittedName>
        <fullName evidence="7">TATA box binding protein associated factor</fullName>
    </submittedName>
</protein>
<dbReference type="Pfam" id="PF02969">
    <property type="entry name" value="TAF"/>
    <property type="match status" value="1"/>
</dbReference>
<evidence type="ECO:0000256" key="5">
    <source>
        <dbReference type="ARBA" id="ARBA00023242"/>
    </source>
</evidence>
<dbReference type="Gene3D" id="1.25.40.770">
    <property type="entry name" value="TAF6, C-terminal HEAT repeat domain"/>
    <property type="match status" value="1"/>
</dbReference>
<evidence type="ECO:0000256" key="2">
    <source>
        <dbReference type="ARBA" id="ARBA00007688"/>
    </source>
</evidence>
<keyword evidence="8" id="KW-1185">Reference proteome</keyword>
<keyword evidence="5" id="KW-0539">Nucleus</keyword>
<dbReference type="CDD" id="cd08050">
    <property type="entry name" value="TAF6C"/>
    <property type="match status" value="1"/>
</dbReference>
<keyword evidence="3" id="KW-0805">Transcription regulation</keyword>
<accession>A0ABR3BDG2</accession>
<evidence type="ECO:0000313" key="7">
    <source>
        <dbReference type="EMBL" id="KAL0096899.1"/>
    </source>
</evidence>
<dbReference type="InterPro" id="IPR046344">
    <property type="entry name" value="TAF6_C_sf"/>
</dbReference>
<evidence type="ECO:0000259" key="6">
    <source>
        <dbReference type="SMART" id="SM00803"/>
    </source>
</evidence>
<keyword evidence="4" id="KW-0804">Transcription</keyword>
<organism evidence="7 8">
    <name type="scientific">Phycomyces blakesleeanus</name>
    <dbReference type="NCBI Taxonomy" id="4837"/>
    <lineage>
        <taxon>Eukaryota</taxon>
        <taxon>Fungi</taxon>
        <taxon>Fungi incertae sedis</taxon>
        <taxon>Mucoromycota</taxon>
        <taxon>Mucoromycotina</taxon>
        <taxon>Mucoromycetes</taxon>
        <taxon>Mucorales</taxon>
        <taxon>Phycomycetaceae</taxon>
        <taxon>Phycomyces</taxon>
    </lineage>
</organism>
<evidence type="ECO:0000256" key="3">
    <source>
        <dbReference type="ARBA" id="ARBA00023015"/>
    </source>
</evidence>
<dbReference type="Proteomes" id="UP001448207">
    <property type="component" value="Unassembled WGS sequence"/>
</dbReference>
<dbReference type="PANTHER" id="PTHR10221:SF9">
    <property type="entry name" value="TRANSCRIPTION INITIATION FACTOR TFIID SUBUNIT 6"/>
    <property type="match status" value="1"/>
</dbReference>
<dbReference type="InterPro" id="IPR009072">
    <property type="entry name" value="Histone-fold"/>
</dbReference>
<feature type="domain" description="TATA box binding protein associated factor (TAF) histone-like fold" evidence="6">
    <location>
        <begin position="2"/>
        <end position="66"/>
    </location>
</feature>
<dbReference type="PANTHER" id="PTHR10221">
    <property type="entry name" value="TRANSCRIPTION INITIATION FACTOR TFIID SUBUNIT 6"/>
    <property type="match status" value="1"/>
</dbReference>
<dbReference type="SUPFAM" id="SSF47113">
    <property type="entry name" value="Histone-fold"/>
    <property type="match status" value="1"/>
</dbReference>
<comment type="subcellular location">
    <subcellularLocation>
        <location evidence="1">Nucleus</location>
    </subcellularLocation>
</comment>
<dbReference type="SUPFAM" id="SSF48371">
    <property type="entry name" value="ARM repeat"/>
    <property type="match status" value="1"/>
</dbReference>
<gene>
    <name evidence="7" type="ORF">J3Q64DRAFT_1693332</name>
</gene>
<reference evidence="7 8" key="1">
    <citation type="submission" date="2024-04" db="EMBL/GenBank/DDBJ databases">
        <title>Symmetric and asymmetric DNA N6-adenine methylation regulates different biological responses in Mucorales.</title>
        <authorList>
            <consortium name="Lawrence Berkeley National Laboratory"/>
            <person name="Lax C."/>
            <person name="Mondo S.J."/>
            <person name="Osorio-Concepcion M."/>
            <person name="Muszewska A."/>
            <person name="Corrochano-Luque M."/>
            <person name="Gutierrez G."/>
            <person name="Riley R."/>
            <person name="Lipzen A."/>
            <person name="Guo J."/>
            <person name="Hundley H."/>
            <person name="Amirebrahimi M."/>
            <person name="Ng V."/>
            <person name="Lorenzo-Gutierrez D."/>
            <person name="Binder U."/>
            <person name="Yang J."/>
            <person name="Song Y."/>
            <person name="Canovas D."/>
            <person name="Navarro E."/>
            <person name="Freitag M."/>
            <person name="Gabaldon T."/>
            <person name="Grigoriev I.V."/>
            <person name="Corrochano L.M."/>
            <person name="Nicolas F.E."/>
            <person name="Garre V."/>
        </authorList>
    </citation>
    <scope>NUCLEOTIDE SEQUENCE [LARGE SCALE GENOMIC DNA]</scope>
    <source>
        <strain evidence="7 8">L51</strain>
    </source>
</reference>
<evidence type="ECO:0000256" key="4">
    <source>
        <dbReference type="ARBA" id="ARBA00023163"/>
    </source>
</evidence>
<dbReference type="Gene3D" id="1.10.20.10">
    <property type="entry name" value="Histone, subunit A"/>
    <property type="match status" value="1"/>
</dbReference>
<dbReference type="InterPro" id="IPR037796">
    <property type="entry name" value="TAF6"/>
</dbReference>
<dbReference type="InterPro" id="IPR004823">
    <property type="entry name" value="TAF_TATA-bd_Histone-like_dom"/>
</dbReference>
<dbReference type="InterPro" id="IPR011442">
    <property type="entry name" value="TAF6_C"/>
</dbReference>
<proteinExistence type="inferred from homology"/>
<dbReference type="EMBL" id="JBCLYO010000001">
    <property type="protein sequence ID" value="KAL0096899.1"/>
    <property type="molecule type" value="Genomic_DNA"/>
</dbReference>
<name>A0ABR3BDG2_PHYBL</name>
<sequence length="465" mass="51786">MSVFPKETIKNIGESLGVTHLKDEVASALAQDVEYRVHELIQEATKFMRHSKRSKLTVDDVNAALRVKNVEASLLPHINTQFQPLYGYACGETPTFRKTTVNGQELYFAEDEEVDFETILAKPLPKIPLDATFTAHWLAIEGVQPAIPQNPTPSDAKADLLTKRAKPNAAINGITTDQVDVKPLVKHVLSKELQMYFERITEAVSSPDERLKSQAFESLRMDPGLHQLLPYFVQHIHKKVTQNHKQLDVLEAMLSMAQALLNNKHLFVEPYLHQLIPPILSCLVGRTICESPFEDHWSTRHRAAGLMTLICNQFGKAYHTLQPRITKTLLRALLDPARPLTTHYGAIVGLDQLGPEVTRVLVAPNIKFYAETCLKSALVSSSPIRKLEAQKCKEALVNVLIHIAKQASLVPKESDMQVDTAPLSEEDKAELVDAVGEDVGKAFLESDPTRQGVQSVVEAATHMNE</sequence>
<dbReference type="CDD" id="cd22931">
    <property type="entry name" value="HFD_TAF6"/>
    <property type="match status" value="1"/>
</dbReference>
<comment type="caution">
    <text evidence="7">The sequence shown here is derived from an EMBL/GenBank/DDBJ whole genome shotgun (WGS) entry which is preliminary data.</text>
</comment>
<dbReference type="SMART" id="SM00803">
    <property type="entry name" value="TAF"/>
    <property type="match status" value="1"/>
</dbReference>
<evidence type="ECO:0000256" key="1">
    <source>
        <dbReference type="ARBA" id="ARBA00004123"/>
    </source>
</evidence>
<evidence type="ECO:0000313" key="8">
    <source>
        <dbReference type="Proteomes" id="UP001448207"/>
    </source>
</evidence>
<dbReference type="InterPro" id="IPR016024">
    <property type="entry name" value="ARM-type_fold"/>
</dbReference>
<comment type="similarity">
    <text evidence="2">Belongs to the TAF6 family.</text>
</comment>
<dbReference type="Pfam" id="PF07571">
    <property type="entry name" value="TAF6_C"/>
    <property type="match status" value="1"/>
</dbReference>